<protein>
    <submittedName>
        <fullName evidence="3">Leucine carboxyl methyltransferase</fullName>
    </submittedName>
</protein>
<gene>
    <name evidence="3" type="ORF">SAMN05421852_1142</name>
</gene>
<dbReference type="Gene3D" id="3.40.50.150">
    <property type="entry name" value="Vaccinia Virus protein VP39"/>
    <property type="match status" value="1"/>
</dbReference>
<keyword evidence="2 3" id="KW-0808">Transferase</keyword>
<organism evidence="3 4">
    <name type="scientific">Thermoflavimicrobium dichotomicum</name>
    <dbReference type="NCBI Taxonomy" id="46223"/>
    <lineage>
        <taxon>Bacteria</taxon>
        <taxon>Bacillati</taxon>
        <taxon>Bacillota</taxon>
        <taxon>Bacilli</taxon>
        <taxon>Bacillales</taxon>
        <taxon>Thermoactinomycetaceae</taxon>
        <taxon>Thermoflavimicrobium</taxon>
    </lineage>
</organism>
<reference evidence="3 4" key="1">
    <citation type="submission" date="2016-10" db="EMBL/GenBank/DDBJ databases">
        <authorList>
            <person name="de Groot N.N."/>
        </authorList>
    </citation>
    <scope>NUCLEOTIDE SEQUENCE [LARGE SCALE GENOMIC DNA]</scope>
    <source>
        <strain evidence="3 4">DSM 44778</strain>
    </source>
</reference>
<evidence type="ECO:0000256" key="1">
    <source>
        <dbReference type="ARBA" id="ARBA00022603"/>
    </source>
</evidence>
<keyword evidence="4" id="KW-1185">Reference proteome</keyword>
<evidence type="ECO:0000256" key="2">
    <source>
        <dbReference type="ARBA" id="ARBA00022679"/>
    </source>
</evidence>
<dbReference type="GO" id="GO:0032259">
    <property type="term" value="P:methylation"/>
    <property type="evidence" value="ECO:0007669"/>
    <property type="project" value="UniProtKB-KW"/>
</dbReference>
<dbReference type="InterPro" id="IPR007213">
    <property type="entry name" value="Ppm1/Ppm2/Tcmp"/>
</dbReference>
<sequence length="67" mass="8037">MFFIVMIHQALAYRVPSMEQVRVFEVDQPRTLVVKQKKLKKMLRILPKRVTFVETDLNVHKLERTLV</sequence>
<dbReference type="SUPFAM" id="SSF53335">
    <property type="entry name" value="S-adenosyl-L-methionine-dependent methyltransferases"/>
    <property type="match status" value="1"/>
</dbReference>
<dbReference type="Proteomes" id="UP000199545">
    <property type="component" value="Unassembled WGS sequence"/>
</dbReference>
<evidence type="ECO:0000313" key="3">
    <source>
        <dbReference type="EMBL" id="SFJ60945.1"/>
    </source>
</evidence>
<evidence type="ECO:0000313" key="4">
    <source>
        <dbReference type="Proteomes" id="UP000199545"/>
    </source>
</evidence>
<name>A0A1I3SQF2_9BACL</name>
<dbReference type="EMBL" id="FORR01000014">
    <property type="protein sequence ID" value="SFJ60945.1"/>
    <property type="molecule type" value="Genomic_DNA"/>
</dbReference>
<dbReference type="GO" id="GO:0008168">
    <property type="term" value="F:methyltransferase activity"/>
    <property type="evidence" value="ECO:0007669"/>
    <property type="project" value="UniProtKB-KW"/>
</dbReference>
<keyword evidence="1 3" id="KW-0489">Methyltransferase</keyword>
<proteinExistence type="predicted"/>
<dbReference type="InterPro" id="IPR029063">
    <property type="entry name" value="SAM-dependent_MTases_sf"/>
</dbReference>
<dbReference type="AlphaFoldDB" id="A0A1I3SQF2"/>
<accession>A0A1I3SQF2</accession>
<dbReference type="Pfam" id="PF04072">
    <property type="entry name" value="LCM"/>
    <property type="match status" value="1"/>
</dbReference>